<evidence type="ECO:0000256" key="1">
    <source>
        <dbReference type="ARBA" id="ARBA00023015"/>
    </source>
</evidence>
<reference evidence="5 6" key="1">
    <citation type="submission" date="2019-05" db="EMBL/GenBank/DDBJ databases">
        <title>Whole genome sequence analysis of Cupriavidus campinensis S14E4C strain.</title>
        <authorList>
            <person name="Abbaszade G."/>
            <person name="Szabo A."/>
            <person name="Toumi M."/>
            <person name="Toth E."/>
        </authorList>
    </citation>
    <scope>NUCLEOTIDE SEQUENCE [LARGE SCALE GENOMIC DNA]</scope>
    <source>
        <strain evidence="5 6">S14E4C</strain>
    </source>
</reference>
<dbReference type="SMART" id="SM00347">
    <property type="entry name" value="HTH_MARR"/>
    <property type="match status" value="1"/>
</dbReference>
<feature type="domain" description="HTH marR-type" evidence="4">
    <location>
        <begin position="22"/>
        <end position="160"/>
    </location>
</feature>
<sequence length="172" mass="19326">MDKHDLIDTFDEEWARVRPDLVTDHVLVLGRILRIRDLAMRASERWLAPHGITWDMFDMIATLRRTGPPYALNPSALSRALLLSSGAMTLRIDRVEKRGLVRREPDPSDRRGTLVVLTEQGLELADAVLTAHFKEANQLLDCLSPTERSSVARSLRKILLQLEDPAGNAPGN</sequence>
<dbReference type="Proteomes" id="UP000318943">
    <property type="component" value="Unassembled WGS sequence"/>
</dbReference>
<dbReference type="InterPro" id="IPR036390">
    <property type="entry name" value="WH_DNA-bd_sf"/>
</dbReference>
<dbReference type="EMBL" id="VCIZ01000002">
    <property type="protein sequence ID" value="TSP13848.1"/>
    <property type="molecule type" value="Genomic_DNA"/>
</dbReference>
<dbReference type="Gene3D" id="1.10.10.10">
    <property type="entry name" value="Winged helix-like DNA-binding domain superfamily/Winged helix DNA-binding domain"/>
    <property type="match status" value="1"/>
</dbReference>
<dbReference type="InterPro" id="IPR036388">
    <property type="entry name" value="WH-like_DNA-bd_sf"/>
</dbReference>
<dbReference type="PROSITE" id="PS50995">
    <property type="entry name" value="HTH_MARR_2"/>
    <property type="match status" value="1"/>
</dbReference>
<dbReference type="PANTHER" id="PTHR42756">
    <property type="entry name" value="TRANSCRIPTIONAL REGULATOR, MARR"/>
    <property type="match status" value="1"/>
</dbReference>
<evidence type="ECO:0000313" key="5">
    <source>
        <dbReference type="EMBL" id="TSP13848.1"/>
    </source>
</evidence>
<dbReference type="InterPro" id="IPR000835">
    <property type="entry name" value="HTH_MarR-typ"/>
</dbReference>
<dbReference type="PRINTS" id="PR00598">
    <property type="entry name" value="HTHMARR"/>
</dbReference>
<evidence type="ECO:0000256" key="2">
    <source>
        <dbReference type="ARBA" id="ARBA00023125"/>
    </source>
</evidence>
<evidence type="ECO:0000256" key="3">
    <source>
        <dbReference type="ARBA" id="ARBA00023163"/>
    </source>
</evidence>
<keyword evidence="1" id="KW-0805">Transcription regulation</keyword>
<gene>
    <name evidence="5" type="ORF">FGG12_05035</name>
</gene>
<organism evidence="5 6">
    <name type="scientific">Cupriavidus campinensis</name>
    <dbReference type="NCBI Taxonomy" id="151783"/>
    <lineage>
        <taxon>Bacteria</taxon>
        <taxon>Pseudomonadati</taxon>
        <taxon>Pseudomonadota</taxon>
        <taxon>Betaproteobacteria</taxon>
        <taxon>Burkholderiales</taxon>
        <taxon>Burkholderiaceae</taxon>
        <taxon>Cupriavidus</taxon>
    </lineage>
</organism>
<dbReference type="Pfam" id="PF01047">
    <property type="entry name" value="MarR"/>
    <property type="match status" value="1"/>
</dbReference>
<keyword evidence="2" id="KW-0238">DNA-binding</keyword>
<dbReference type="SUPFAM" id="SSF46785">
    <property type="entry name" value="Winged helix' DNA-binding domain"/>
    <property type="match status" value="1"/>
</dbReference>
<keyword evidence="6" id="KW-1185">Reference proteome</keyword>
<protein>
    <submittedName>
        <fullName evidence="5">MarR family transcriptional regulator</fullName>
    </submittedName>
</protein>
<comment type="caution">
    <text evidence="5">The sequence shown here is derived from an EMBL/GenBank/DDBJ whole genome shotgun (WGS) entry which is preliminary data.</text>
</comment>
<evidence type="ECO:0000259" key="4">
    <source>
        <dbReference type="PROSITE" id="PS50995"/>
    </source>
</evidence>
<name>A0ABY3ESY5_9BURK</name>
<accession>A0ABY3ESY5</accession>
<dbReference type="PANTHER" id="PTHR42756:SF1">
    <property type="entry name" value="TRANSCRIPTIONAL REPRESSOR OF EMRAB OPERON"/>
    <property type="match status" value="1"/>
</dbReference>
<keyword evidence="3" id="KW-0804">Transcription</keyword>
<proteinExistence type="predicted"/>
<evidence type="ECO:0000313" key="6">
    <source>
        <dbReference type="Proteomes" id="UP000318943"/>
    </source>
</evidence>